<dbReference type="EMBL" id="UZAL01034538">
    <property type="protein sequence ID" value="VDP65606.1"/>
    <property type="molecule type" value="Genomic_DNA"/>
</dbReference>
<feature type="compositionally biased region" description="Low complexity" evidence="1">
    <location>
        <begin position="43"/>
        <end position="52"/>
    </location>
</feature>
<dbReference type="AlphaFoldDB" id="A0A183PJ10"/>
<feature type="compositionally biased region" description="Gly residues" evidence="1">
    <location>
        <begin position="56"/>
        <end position="67"/>
    </location>
</feature>
<sequence length="214" mass="23024">MDKVEAAKKDNAIFYNNYLKDPRRPSLPEAPYHLLNQYYPSLSSNSNSNNHTYRGRGSGRGNTGGSYRGYRNNSLLSTAPSYVRGTGTFQDYYDVAAQQQQHQAMAAVAAAAAAALYPNAATAADLYALAAQAGAPRTGLGMSRSRGQRGSSPSHDFNHRPYSSSSTLDNRRRQPTNYSTNRRPVGGGGGGGTTTGERTMISYNDLDDPGNDVL</sequence>
<feature type="region of interest" description="Disordered" evidence="1">
    <location>
        <begin position="137"/>
        <end position="214"/>
    </location>
</feature>
<protein>
    <submittedName>
        <fullName evidence="2">Uncharacterized protein</fullName>
    </submittedName>
</protein>
<feature type="region of interest" description="Disordered" evidence="1">
    <location>
        <begin position="41"/>
        <end position="68"/>
    </location>
</feature>
<dbReference type="STRING" id="31246.A0A183PJ10"/>
<feature type="compositionally biased region" description="Gly residues" evidence="1">
    <location>
        <begin position="185"/>
        <end position="194"/>
    </location>
</feature>
<dbReference type="Proteomes" id="UP000269396">
    <property type="component" value="Unassembled WGS sequence"/>
</dbReference>
<proteinExistence type="predicted"/>
<evidence type="ECO:0000256" key="1">
    <source>
        <dbReference type="SAM" id="MobiDB-lite"/>
    </source>
</evidence>
<gene>
    <name evidence="2" type="ORF">SMTD_LOCUS14346</name>
</gene>
<feature type="compositionally biased region" description="Acidic residues" evidence="1">
    <location>
        <begin position="205"/>
        <end position="214"/>
    </location>
</feature>
<organism evidence="2 3">
    <name type="scientific">Schistosoma mattheei</name>
    <dbReference type="NCBI Taxonomy" id="31246"/>
    <lineage>
        <taxon>Eukaryota</taxon>
        <taxon>Metazoa</taxon>
        <taxon>Spiralia</taxon>
        <taxon>Lophotrochozoa</taxon>
        <taxon>Platyhelminthes</taxon>
        <taxon>Trematoda</taxon>
        <taxon>Digenea</taxon>
        <taxon>Strigeidida</taxon>
        <taxon>Schistosomatoidea</taxon>
        <taxon>Schistosomatidae</taxon>
        <taxon>Schistosoma</taxon>
    </lineage>
</organism>
<evidence type="ECO:0000313" key="3">
    <source>
        <dbReference type="Proteomes" id="UP000269396"/>
    </source>
</evidence>
<accession>A0A183PJ10</accession>
<name>A0A183PJ10_9TREM</name>
<keyword evidence="3" id="KW-1185">Reference proteome</keyword>
<reference evidence="2 3" key="1">
    <citation type="submission" date="2018-11" db="EMBL/GenBank/DDBJ databases">
        <authorList>
            <consortium name="Pathogen Informatics"/>
        </authorList>
    </citation>
    <scope>NUCLEOTIDE SEQUENCE [LARGE SCALE GENOMIC DNA]</scope>
    <source>
        <strain>Denwood</strain>
        <strain evidence="3">Zambia</strain>
    </source>
</reference>
<feature type="compositionally biased region" description="Low complexity" evidence="1">
    <location>
        <begin position="137"/>
        <end position="154"/>
    </location>
</feature>
<evidence type="ECO:0000313" key="2">
    <source>
        <dbReference type="EMBL" id="VDP65606.1"/>
    </source>
</evidence>